<evidence type="ECO:0000313" key="1">
    <source>
        <dbReference type="EMBL" id="RLM92383.1"/>
    </source>
</evidence>
<protein>
    <submittedName>
        <fullName evidence="1">Uncharacterized protein</fullName>
    </submittedName>
</protein>
<gene>
    <name evidence="1" type="ORF">C2845_PM08G10650</name>
</gene>
<comment type="caution">
    <text evidence="1">The sequence shown here is derived from an EMBL/GenBank/DDBJ whole genome shotgun (WGS) entry which is preliminary data.</text>
</comment>
<name>A0A3L6R0U1_PANMI</name>
<reference evidence="2" key="1">
    <citation type="journal article" date="2019" name="Nat. Commun.">
        <title>The genome of broomcorn millet.</title>
        <authorList>
            <person name="Zou C."/>
            <person name="Miki D."/>
            <person name="Li D."/>
            <person name="Tang Q."/>
            <person name="Xiao L."/>
            <person name="Rajput S."/>
            <person name="Deng P."/>
            <person name="Jia W."/>
            <person name="Huang R."/>
            <person name="Zhang M."/>
            <person name="Sun Y."/>
            <person name="Hu J."/>
            <person name="Fu X."/>
            <person name="Schnable P.S."/>
            <person name="Li F."/>
            <person name="Zhang H."/>
            <person name="Feng B."/>
            <person name="Zhu X."/>
            <person name="Liu R."/>
            <person name="Schnable J.C."/>
            <person name="Zhu J.-K."/>
            <person name="Zhang H."/>
        </authorList>
    </citation>
    <scope>NUCLEOTIDE SEQUENCE [LARGE SCALE GENOMIC DNA]</scope>
</reference>
<dbReference type="EMBL" id="PQIB02000010">
    <property type="protein sequence ID" value="RLM92383.1"/>
    <property type="molecule type" value="Genomic_DNA"/>
</dbReference>
<dbReference type="Proteomes" id="UP000275267">
    <property type="component" value="Unassembled WGS sequence"/>
</dbReference>
<dbReference type="AlphaFoldDB" id="A0A3L6R0U1"/>
<keyword evidence="2" id="KW-1185">Reference proteome</keyword>
<proteinExistence type="predicted"/>
<organism evidence="1 2">
    <name type="scientific">Panicum miliaceum</name>
    <name type="common">Proso millet</name>
    <name type="synonym">Broomcorn millet</name>
    <dbReference type="NCBI Taxonomy" id="4540"/>
    <lineage>
        <taxon>Eukaryota</taxon>
        <taxon>Viridiplantae</taxon>
        <taxon>Streptophyta</taxon>
        <taxon>Embryophyta</taxon>
        <taxon>Tracheophyta</taxon>
        <taxon>Spermatophyta</taxon>
        <taxon>Magnoliopsida</taxon>
        <taxon>Liliopsida</taxon>
        <taxon>Poales</taxon>
        <taxon>Poaceae</taxon>
        <taxon>PACMAD clade</taxon>
        <taxon>Panicoideae</taxon>
        <taxon>Panicodae</taxon>
        <taxon>Paniceae</taxon>
        <taxon>Panicinae</taxon>
        <taxon>Panicum</taxon>
        <taxon>Panicum sect. Panicum</taxon>
    </lineage>
</organism>
<accession>A0A3L6R0U1</accession>
<evidence type="ECO:0000313" key="2">
    <source>
        <dbReference type="Proteomes" id="UP000275267"/>
    </source>
</evidence>
<sequence length="70" mass="7824">MRADRANQLRIQVDQVLRSATARSRASGPNRGDERFEGLLMEAMLVRLNPLKHAAPVRLTTSPAPRRICS</sequence>